<keyword evidence="3" id="KW-1185">Reference proteome</keyword>
<name>A0A1M6ULC4_9BACT</name>
<evidence type="ECO:0000256" key="1">
    <source>
        <dbReference type="SAM" id="MobiDB-lite"/>
    </source>
</evidence>
<feature type="region of interest" description="Disordered" evidence="1">
    <location>
        <begin position="218"/>
        <end position="238"/>
    </location>
</feature>
<gene>
    <name evidence="2" type="ORF">SAMN05720469_11453</name>
</gene>
<accession>A0A1M6ULC4</accession>
<dbReference type="AlphaFoldDB" id="A0A1M6ULC4"/>
<organism evidence="2 3">
    <name type="scientific">Fibrobacter intestinalis</name>
    <dbReference type="NCBI Taxonomy" id="28122"/>
    <lineage>
        <taxon>Bacteria</taxon>
        <taxon>Pseudomonadati</taxon>
        <taxon>Fibrobacterota</taxon>
        <taxon>Fibrobacteria</taxon>
        <taxon>Fibrobacterales</taxon>
        <taxon>Fibrobacteraceae</taxon>
        <taxon>Fibrobacter</taxon>
    </lineage>
</organism>
<dbReference type="Proteomes" id="UP000184275">
    <property type="component" value="Unassembled WGS sequence"/>
</dbReference>
<evidence type="ECO:0000313" key="3">
    <source>
        <dbReference type="Proteomes" id="UP000184275"/>
    </source>
</evidence>
<dbReference type="InterPro" id="IPR011004">
    <property type="entry name" value="Trimer_LpxA-like_sf"/>
</dbReference>
<evidence type="ECO:0000313" key="2">
    <source>
        <dbReference type="EMBL" id="SHK69908.1"/>
    </source>
</evidence>
<dbReference type="SUPFAM" id="SSF51161">
    <property type="entry name" value="Trimeric LpxA-like enzymes"/>
    <property type="match status" value="1"/>
</dbReference>
<dbReference type="InterPro" id="IPR051159">
    <property type="entry name" value="Hexapeptide_acetyltransf"/>
</dbReference>
<dbReference type="EMBL" id="FRAW01000014">
    <property type="protein sequence ID" value="SHK69908.1"/>
    <property type="molecule type" value="Genomic_DNA"/>
</dbReference>
<dbReference type="GO" id="GO:0016740">
    <property type="term" value="F:transferase activity"/>
    <property type="evidence" value="ECO:0007669"/>
    <property type="project" value="UniProtKB-KW"/>
</dbReference>
<feature type="compositionally biased region" description="Basic and acidic residues" evidence="1">
    <location>
        <begin position="218"/>
        <end position="231"/>
    </location>
</feature>
<dbReference type="PANTHER" id="PTHR23416">
    <property type="entry name" value="SIALIC ACID SYNTHASE-RELATED"/>
    <property type="match status" value="1"/>
</dbReference>
<keyword evidence="2" id="KW-0808">Transferase</keyword>
<sequence length="238" mass="26967">MIRILKKLWSLSWFDTIRFNFHYLPLKQAIRLPFFLYSSELICLKGAVTLNAKKISPGMIKFGHCGVLLYAQEKFCFANKGGIVFNGPAYIGNGSAIRCYPGAELFFGNSFVASAKCKIECFQKISFDEWTRIAWDVVLMDSSSHRIKNADGNFIGKDASPIEFGRNCWIGTRSIILKGTRLSNFCIVGANSVLNKDYRGFGEKILISSESKVVKKKEGIWRNPEDPRDNISEDYWNS</sequence>
<proteinExistence type="predicted"/>
<dbReference type="Gene3D" id="2.160.10.10">
    <property type="entry name" value="Hexapeptide repeat proteins"/>
    <property type="match status" value="1"/>
</dbReference>
<dbReference type="RefSeq" id="WP_073304303.1">
    <property type="nucleotide sequence ID" value="NZ_FRAW01000014.1"/>
</dbReference>
<protein>
    <submittedName>
        <fullName evidence="2">Acetyltransferase (Isoleucine patch superfamily)</fullName>
    </submittedName>
</protein>
<reference evidence="3" key="1">
    <citation type="submission" date="2016-11" db="EMBL/GenBank/DDBJ databases">
        <authorList>
            <person name="Varghese N."/>
            <person name="Submissions S."/>
        </authorList>
    </citation>
    <scope>NUCLEOTIDE SEQUENCE [LARGE SCALE GENOMIC DNA]</scope>
    <source>
        <strain evidence="3">UWOS</strain>
    </source>
</reference>